<dbReference type="PANTHER" id="PTHR13847">
    <property type="entry name" value="SARCOSINE DEHYDROGENASE-RELATED"/>
    <property type="match status" value="1"/>
</dbReference>
<dbReference type="Gene3D" id="3.30.9.10">
    <property type="entry name" value="D-Amino Acid Oxidase, subunit A, domain 2"/>
    <property type="match status" value="1"/>
</dbReference>
<evidence type="ECO:0000256" key="1">
    <source>
        <dbReference type="ARBA" id="ARBA00023002"/>
    </source>
</evidence>
<evidence type="ECO:0000313" key="4">
    <source>
        <dbReference type="Proteomes" id="UP000095463"/>
    </source>
</evidence>
<dbReference type="GO" id="GO:0016491">
    <property type="term" value="F:oxidoreductase activity"/>
    <property type="evidence" value="ECO:0007669"/>
    <property type="project" value="UniProtKB-KW"/>
</dbReference>
<dbReference type="AlphaFoldDB" id="A0A1E5XSK2"/>
<dbReference type="RefSeq" id="WP_069909239.1">
    <property type="nucleotide sequence ID" value="NZ_LAJE02000153.1"/>
</dbReference>
<evidence type="ECO:0000259" key="2">
    <source>
        <dbReference type="Pfam" id="PF01266"/>
    </source>
</evidence>
<evidence type="ECO:0000313" key="3">
    <source>
        <dbReference type="EMBL" id="OEO31587.1"/>
    </source>
</evidence>
<dbReference type="Pfam" id="PF01266">
    <property type="entry name" value="DAO"/>
    <property type="match status" value="1"/>
</dbReference>
<dbReference type="SUPFAM" id="SSF51905">
    <property type="entry name" value="FAD/NAD(P)-binding domain"/>
    <property type="match status" value="1"/>
</dbReference>
<dbReference type="GO" id="GO:0005737">
    <property type="term" value="C:cytoplasm"/>
    <property type="evidence" value="ECO:0007669"/>
    <property type="project" value="TreeGrafter"/>
</dbReference>
<proteinExistence type="predicted"/>
<feature type="domain" description="FAD dependent oxidoreductase" evidence="2">
    <location>
        <begin position="5"/>
        <end position="396"/>
    </location>
</feature>
<comment type="caution">
    <text evidence="3">The sequence shown here is derived from an EMBL/GenBank/DDBJ whole genome shotgun (WGS) entry which is preliminary data.</text>
</comment>
<sequence>MQADSIVLGAGMVGVSIAVHLQMRGRATVLVDRRGAGEETSYGNAGLIQREAVMPHAFPQGLDELFRYGLNNRTDMHYHLSALPRIAPFLARYWWNSRPEQYRRIVETYAPLIAQSINEHAPLIERAGAGHLIEKKGWYLLYRDKAKQDEGYLKAEGLRRDFGIGSAELSSAQMHQVEPGLGIPLEGALHWTDPWSIRDPGGLVVKYRELFEQLGGVVVTGDALNLQQGSSGWRLPVADGVLEARDVVIALGPWAADLTSRLGYRLPLGVKRGYHMHFGQPAAQPLSNWILDTSYGYLLTPMARGIRLTSGAEFALRDAPSTPVQVDRDEPFARELFPGLGPRLEAQPWRGARPATPDMMPIIGPAPGHQGLWFAFGHAHHGITLGPVTGRLIAEMITGAAPFVDPTAFSAKRFL</sequence>
<dbReference type="InterPro" id="IPR006076">
    <property type="entry name" value="FAD-dep_OxRdtase"/>
</dbReference>
<gene>
    <name evidence="3" type="ORF">VW23_015535</name>
</gene>
<keyword evidence="1" id="KW-0560">Oxidoreductase</keyword>
<dbReference type="EMBL" id="LAJE02000153">
    <property type="protein sequence ID" value="OEO31587.1"/>
    <property type="molecule type" value="Genomic_DNA"/>
</dbReference>
<dbReference type="InterPro" id="IPR036188">
    <property type="entry name" value="FAD/NAD-bd_sf"/>
</dbReference>
<dbReference type="SUPFAM" id="SSF54373">
    <property type="entry name" value="FAD-linked reductases, C-terminal domain"/>
    <property type="match status" value="1"/>
</dbReference>
<organism evidence="3 4">
    <name type="scientific">Devosia insulae DS-56</name>
    <dbReference type="NCBI Taxonomy" id="1116389"/>
    <lineage>
        <taxon>Bacteria</taxon>
        <taxon>Pseudomonadati</taxon>
        <taxon>Pseudomonadota</taxon>
        <taxon>Alphaproteobacteria</taxon>
        <taxon>Hyphomicrobiales</taxon>
        <taxon>Devosiaceae</taxon>
        <taxon>Devosia</taxon>
    </lineage>
</organism>
<name>A0A1E5XSK2_9HYPH</name>
<protein>
    <submittedName>
        <fullName evidence="3">Amino acid dehydrogenase</fullName>
    </submittedName>
</protein>
<reference evidence="3 4" key="1">
    <citation type="journal article" date="2015" name="Genome Announc.">
        <title>Genome Assemblies of Three Soil-Associated Devosia species: D. insulae, D. limi, and D. soli.</title>
        <authorList>
            <person name="Hassan Y.I."/>
            <person name="Lepp D."/>
            <person name="Zhou T."/>
        </authorList>
    </citation>
    <scope>NUCLEOTIDE SEQUENCE [LARGE SCALE GENOMIC DNA]</scope>
    <source>
        <strain evidence="3 4">DS-56</strain>
    </source>
</reference>
<dbReference type="PANTHER" id="PTHR13847:SF289">
    <property type="entry name" value="GLYCINE OXIDASE"/>
    <property type="match status" value="1"/>
</dbReference>
<dbReference type="Proteomes" id="UP000095463">
    <property type="component" value="Unassembled WGS sequence"/>
</dbReference>
<dbReference type="OrthoDB" id="9805337at2"/>
<keyword evidence="4" id="KW-1185">Reference proteome</keyword>
<dbReference type="Gene3D" id="3.50.50.60">
    <property type="entry name" value="FAD/NAD(P)-binding domain"/>
    <property type="match status" value="2"/>
</dbReference>
<accession>A0A1E5XSK2</accession>